<gene>
    <name evidence="2" type="ORF">RHODGE_RHODGE_00357</name>
</gene>
<organism evidence="2 3">
    <name type="scientific">Rhodoplanes serenus</name>
    <dbReference type="NCBI Taxonomy" id="200615"/>
    <lineage>
        <taxon>Bacteria</taxon>
        <taxon>Pseudomonadati</taxon>
        <taxon>Pseudomonadota</taxon>
        <taxon>Alphaproteobacteria</taxon>
        <taxon>Hyphomicrobiales</taxon>
        <taxon>Nitrobacteraceae</taxon>
        <taxon>Rhodoplanes</taxon>
    </lineage>
</organism>
<keyword evidence="1" id="KW-0812">Transmembrane</keyword>
<evidence type="ECO:0000256" key="1">
    <source>
        <dbReference type="SAM" id="Phobius"/>
    </source>
</evidence>
<keyword evidence="1" id="KW-0472">Membrane</keyword>
<evidence type="ECO:0000313" key="2">
    <source>
        <dbReference type="EMBL" id="VCU07250.1"/>
    </source>
</evidence>
<dbReference type="AlphaFoldDB" id="A0A3S4DD09"/>
<dbReference type="Proteomes" id="UP000289200">
    <property type="component" value="Unassembled WGS sequence"/>
</dbReference>
<accession>A0A3S4DD09</accession>
<comment type="caution">
    <text evidence="2">The sequence shown here is derived from an EMBL/GenBank/DDBJ whole genome shotgun (WGS) entry which is preliminary data.</text>
</comment>
<name>A0A3S4DD09_9BRAD</name>
<keyword evidence="1" id="KW-1133">Transmembrane helix</keyword>
<proteinExistence type="predicted"/>
<evidence type="ECO:0000313" key="3">
    <source>
        <dbReference type="Proteomes" id="UP000289200"/>
    </source>
</evidence>
<dbReference type="EMBL" id="UWOC01000021">
    <property type="protein sequence ID" value="VCU07250.1"/>
    <property type="molecule type" value="Genomic_DNA"/>
</dbReference>
<keyword evidence="3" id="KW-1185">Reference proteome</keyword>
<reference evidence="3" key="1">
    <citation type="submission" date="2018-10" db="EMBL/GenBank/DDBJ databases">
        <authorList>
            <person name="Peiro R."/>
            <person name="Begona"/>
            <person name="Cbmso G."/>
            <person name="Lopez M."/>
            <person name="Gonzalez S."/>
            <person name="Sacristan E."/>
            <person name="Castillo E."/>
        </authorList>
    </citation>
    <scope>NUCLEOTIDE SEQUENCE [LARGE SCALE GENOMIC DNA]</scope>
</reference>
<feature type="transmembrane region" description="Helical" evidence="1">
    <location>
        <begin position="36"/>
        <end position="55"/>
    </location>
</feature>
<sequence>MRMRKRNTLVLLAVLWAVMLAAVVDGARTGELPGTTVAALVAVLLVPVPIFWRLFRKARERPEP</sequence>
<protein>
    <submittedName>
        <fullName evidence="2">Uncharacterized protein</fullName>
    </submittedName>
</protein>